<gene>
    <name evidence="1" type="ORF">SAMN03080601_01474</name>
</gene>
<proteinExistence type="predicted"/>
<accession>A0A1T5F4S3</accession>
<dbReference type="Proteomes" id="UP000191055">
    <property type="component" value="Unassembled WGS sequence"/>
</dbReference>
<dbReference type="OrthoDB" id="9788881at2"/>
<keyword evidence="2" id="KW-1185">Reference proteome</keyword>
<name>A0A1T5F4S3_9BACT</name>
<evidence type="ECO:0000313" key="2">
    <source>
        <dbReference type="Proteomes" id="UP000191055"/>
    </source>
</evidence>
<dbReference type="GO" id="GO:0006313">
    <property type="term" value="P:DNA transposition"/>
    <property type="evidence" value="ECO:0007669"/>
    <property type="project" value="InterPro"/>
</dbReference>
<reference evidence="1 2" key="1">
    <citation type="submission" date="2017-02" db="EMBL/GenBank/DDBJ databases">
        <authorList>
            <person name="Peterson S.W."/>
        </authorList>
    </citation>
    <scope>NUCLEOTIDE SEQUENCE [LARGE SCALE GENOMIC DNA]</scope>
    <source>
        <strain evidence="1 2">DSM 24412</strain>
    </source>
</reference>
<dbReference type="GO" id="GO:0003677">
    <property type="term" value="F:DNA binding"/>
    <property type="evidence" value="ECO:0007669"/>
    <property type="project" value="InterPro"/>
</dbReference>
<sequence length="55" mass="6388">MIESNKFFDQTLNYIYNNLVVEGIVERPEDYLWSSARNYAGLSNYLKVDVLTLPA</sequence>
<dbReference type="InterPro" id="IPR036515">
    <property type="entry name" value="Transposase_17_sf"/>
</dbReference>
<organism evidence="1 2">
    <name type="scientific">Alkalitalea saponilacus</name>
    <dbReference type="NCBI Taxonomy" id="889453"/>
    <lineage>
        <taxon>Bacteria</taxon>
        <taxon>Pseudomonadati</taxon>
        <taxon>Bacteroidota</taxon>
        <taxon>Bacteroidia</taxon>
        <taxon>Marinilabiliales</taxon>
        <taxon>Marinilabiliaceae</taxon>
        <taxon>Alkalitalea</taxon>
    </lineage>
</organism>
<dbReference type="STRING" id="889453.SAMN03080601_01474"/>
<evidence type="ECO:0000313" key="1">
    <source>
        <dbReference type="EMBL" id="SKB91101.1"/>
    </source>
</evidence>
<dbReference type="RefSeq" id="WP_157666520.1">
    <property type="nucleotide sequence ID" value="NZ_CP021904.1"/>
</dbReference>
<protein>
    <submittedName>
        <fullName evidence="1">Uncharacterized protein</fullName>
    </submittedName>
</protein>
<dbReference type="EMBL" id="FUYV01000007">
    <property type="protein sequence ID" value="SKB91101.1"/>
    <property type="molecule type" value="Genomic_DNA"/>
</dbReference>
<dbReference type="AlphaFoldDB" id="A0A1T5F4S3"/>
<dbReference type="GO" id="GO:0004803">
    <property type="term" value="F:transposase activity"/>
    <property type="evidence" value="ECO:0007669"/>
    <property type="project" value="InterPro"/>
</dbReference>
<dbReference type="Gene3D" id="3.30.70.1290">
    <property type="entry name" value="Transposase IS200-like"/>
    <property type="match status" value="1"/>
</dbReference>